<dbReference type="GO" id="GO:0008270">
    <property type="term" value="F:zinc ion binding"/>
    <property type="evidence" value="ECO:0007669"/>
    <property type="project" value="InterPro"/>
</dbReference>
<dbReference type="RefSeq" id="WP_176791414.1">
    <property type="nucleotide sequence ID" value="NZ_FNQR01000005.1"/>
</dbReference>
<dbReference type="GO" id="GO:0031012">
    <property type="term" value="C:extracellular matrix"/>
    <property type="evidence" value="ECO:0007669"/>
    <property type="project" value="InterPro"/>
</dbReference>
<evidence type="ECO:0000256" key="5">
    <source>
        <dbReference type="SAM" id="SignalP"/>
    </source>
</evidence>
<dbReference type="InterPro" id="IPR001818">
    <property type="entry name" value="Pept_M10_metallopeptidase"/>
</dbReference>
<dbReference type="EMBL" id="FNQR01000005">
    <property type="protein sequence ID" value="SEA54435.1"/>
    <property type="molecule type" value="Genomic_DNA"/>
</dbReference>
<dbReference type="SUPFAM" id="SSF55486">
    <property type="entry name" value="Metalloproteases ('zincins'), catalytic domain"/>
    <property type="match status" value="1"/>
</dbReference>
<dbReference type="STRING" id="571932.SAMN05421743_105235"/>
<dbReference type="GO" id="GO:0006508">
    <property type="term" value="P:proteolysis"/>
    <property type="evidence" value="ECO:0007669"/>
    <property type="project" value="UniProtKB-KW"/>
</dbReference>
<reference evidence="7 8" key="1">
    <citation type="submission" date="2016-10" db="EMBL/GenBank/DDBJ databases">
        <authorList>
            <person name="de Groot N.N."/>
        </authorList>
    </citation>
    <scope>NUCLEOTIDE SEQUENCE [LARGE SCALE GENOMIC DNA]</scope>
    <source>
        <strain evidence="7 8">CCM7597</strain>
    </source>
</reference>
<protein>
    <submittedName>
        <fullName evidence="7">Matrixin</fullName>
    </submittedName>
</protein>
<dbReference type="InterPro" id="IPR024079">
    <property type="entry name" value="MetalloPept_cat_dom_sf"/>
</dbReference>
<feature type="signal peptide" evidence="5">
    <location>
        <begin position="1"/>
        <end position="29"/>
    </location>
</feature>
<evidence type="ECO:0000256" key="3">
    <source>
        <dbReference type="ARBA" id="ARBA00022801"/>
    </source>
</evidence>
<feature type="chain" id="PRO_5011627720" evidence="5">
    <location>
        <begin position="30"/>
        <end position="207"/>
    </location>
</feature>
<keyword evidence="5" id="KW-0732">Signal</keyword>
<feature type="domain" description="Peptidase M10 metallopeptidase" evidence="6">
    <location>
        <begin position="136"/>
        <end position="207"/>
    </location>
</feature>
<evidence type="ECO:0000313" key="7">
    <source>
        <dbReference type="EMBL" id="SEA54435.1"/>
    </source>
</evidence>
<dbReference type="GO" id="GO:0004222">
    <property type="term" value="F:metalloendopeptidase activity"/>
    <property type="evidence" value="ECO:0007669"/>
    <property type="project" value="InterPro"/>
</dbReference>
<dbReference type="Pfam" id="PF00413">
    <property type="entry name" value="Peptidase_M10"/>
    <property type="match status" value="1"/>
</dbReference>
<accession>A0A1H4C1V9</accession>
<dbReference type="Gene3D" id="3.40.390.10">
    <property type="entry name" value="Collagenase (Catalytic Domain)"/>
    <property type="match status" value="1"/>
</dbReference>
<proteinExistence type="predicted"/>
<keyword evidence="4" id="KW-0862">Zinc</keyword>
<keyword evidence="8" id="KW-1185">Reference proteome</keyword>
<evidence type="ECO:0000259" key="6">
    <source>
        <dbReference type="Pfam" id="PF00413"/>
    </source>
</evidence>
<dbReference type="AlphaFoldDB" id="A0A1H4C1V9"/>
<gene>
    <name evidence="7" type="ORF">SAMN05421743_105235</name>
</gene>
<keyword evidence="2" id="KW-0479">Metal-binding</keyword>
<keyword evidence="3" id="KW-0378">Hydrolase</keyword>
<evidence type="ECO:0000256" key="2">
    <source>
        <dbReference type="ARBA" id="ARBA00022723"/>
    </source>
</evidence>
<organism evidence="7 8">
    <name type="scientific">Thalassobacillus cyri</name>
    <dbReference type="NCBI Taxonomy" id="571932"/>
    <lineage>
        <taxon>Bacteria</taxon>
        <taxon>Bacillati</taxon>
        <taxon>Bacillota</taxon>
        <taxon>Bacilli</taxon>
        <taxon>Bacillales</taxon>
        <taxon>Bacillaceae</taxon>
        <taxon>Thalassobacillus</taxon>
    </lineage>
</organism>
<dbReference type="Proteomes" id="UP000198584">
    <property type="component" value="Unassembled WGS sequence"/>
</dbReference>
<evidence type="ECO:0000313" key="8">
    <source>
        <dbReference type="Proteomes" id="UP000198584"/>
    </source>
</evidence>
<evidence type="ECO:0000256" key="1">
    <source>
        <dbReference type="ARBA" id="ARBA00022670"/>
    </source>
</evidence>
<sequence>MNLSNLLRRKLALLLVLMTVFSFPGSTYAYEYFTSWYGNNYEFRSGISSGTYNISHAPKAYNYNGHTYDFYQVYNDALWKWNYKSNSNISTKDNSKTGKLNFYASNYGNNGYYGWVHHYNWDGSRAGSTCLACGPKTDWDYANSALNAYEFDEDGYTSYGYLINVAEHEIGHMLGLAHENDVPAVMNQHSWDWSIQKDDVNGVNNLY</sequence>
<evidence type="ECO:0000256" key="4">
    <source>
        <dbReference type="ARBA" id="ARBA00022833"/>
    </source>
</evidence>
<keyword evidence="1" id="KW-0645">Protease</keyword>
<name>A0A1H4C1V9_9BACI</name>